<comment type="caution">
    <text evidence="1">The sequence shown here is derived from an EMBL/GenBank/DDBJ whole genome shotgun (WGS) entry which is preliminary data.</text>
</comment>
<evidence type="ECO:0000313" key="1">
    <source>
        <dbReference type="EMBL" id="OLZ42822.1"/>
    </source>
</evidence>
<reference evidence="1 2" key="1">
    <citation type="submission" date="2016-01" db="EMBL/GenBank/DDBJ databases">
        <title>Amycolatopsis coloradensis genome sequencing and assembly.</title>
        <authorList>
            <person name="Mayilraj S."/>
        </authorList>
    </citation>
    <scope>NUCLEOTIDE SEQUENCE [LARGE SCALE GENOMIC DNA]</scope>
    <source>
        <strain evidence="1 2">DSM 44225</strain>
    </source>
</reference>
<accession>A0A1R0KD55</accession>
<name>A0A1R0KD55_9PSEU</name>
<sequence>MSLDWHEHALHEAARAEVPAQIPSAGRRRSAAWGWAIEERSRLTARDDEQAFRREAARLLYIGWGSASWNILSGGHTGPVASAGANRLIGWAITHQLTPVAPSSPAWFVYEK</sequence>
<gene>
    <name evidence="1" type="ORF">BS329_41480</name>
</gene>
<evidence type="ECO:0000313" key="2">
    <source>
        <dbReference type="Proteomes" id="UP000187486"/>
    </source>
</evidence>
<dbReference type="AlphaFoldDB" id="A0A1R0KD55"/>
<dbReference type="Proteomes" id="UP000187486">
    <property type="component" value="Unassembled WGS sequence"/>
</dbReference>
<dbReference type="RefSeq" id="WP_076169088.1">
    <property type="nucleotide sequence ID" value="NZ_JBEZVB010000040.1"/>
</dbReference>
<dbReference type="EMBL" id="MQUQ01000049">
    <property type="protein sequence ID" value="OLZ42822.1"/>
    <property type="molecule type" value="Genomic_DNA"/>
</dbReference>
<proteinExistence type="predicted"/>
<protein>
    <submittedName>
        <fullName evidence="1">Uncharacterized protein</fullName>
    </submittedName>
</protein>
<keyword evidence="2" id="KW-1185">Reference proteome</keyword>
<organism evidence="1 2">
    <name type="scientific">Amycolatopsis coloradensis</name>
    <dbReference type="NCBI Taxonomy" id="76021"/>
    <lineage>
        <taxon>Bacteria</taxon>
        <taxon>Bacillati</taxon>
        <taxon>Actinomycetota</taxon>
        <taxon>Actinomycetes</taxon>
        <taxon>Pseudonocardiales</taxon>
        <taxon>Pseudonocardiaceae</taxon>
        <taxon>Amycolatopsis</taxon>
    </lineage>
</organism>